<dbReference type="OrthoDB" id="9809167at2"/>
<keyword evidence="5 8" id="KW-1133">Transmembrane helix</keyword>
<name>A0A3R9KMA5_9PSEU</name>
<comment type="similarity">
    <text evidence="2 7">Belongs to the purine-cytosine permease (2.A.39) family.</text>
</comment>
<dbReference type="PANTHER" id="PTHR31806:SF1">
    <property type="entry name" value="PURINE-CYTOSINE PERMEASE FCY2-RELATED"/>
    <property type="match status" value="1"/>
</dbReference>
<feature type="transmembrane region" description="Helical" evidence="8">
    <location>
        <begin position="445"/>
        <end position="466"/>
    </location>
</feature>
<evidence type="ECO:0000256" key="5">
    <source>
        <dbReference type="ARBA" id="ARBA00022989"/>
    </source>
</evidence>
<proteinExistence type="inferred from homology"/>
<feature type="transmembrane region" description="Helical" evidence="8">
    <location>
        <begin position="359"/>
        <end position="380"/>
    </location>
</feature>
<reference evidence="9 10" key="1">
    <citation type="submission" date="2018-12" db="EMBL/GenBank/DDBJ databases">
        <title>Amycolatopsis eburnea sp. nov. actinomycete associate with arbuscular mycorrhiza fungal spore.</title>
        <authorList>
            <person name="Lumyong S."/>
            <person name="Chaiya L."/>
        </authorList>
    </citation>
    <scope>NUCLEOTIDE SEQUENCE [LARGE SCALE GENOMIC DNA]</scope>
    <source>
        <strain evidence="9 10">GLM-1</strain>
    </source>
</reference>
<keyword evidence="6 7" id="KW-0472">Membrane</keyword>
<evidence type="ECO:0000256" key="3">
    <source>
        <dbReference type="ARBA" id="ARBA00022448"/>
    </source>
</evidence>
<dbReference type="InterPro" id="IPR001248">
    <property type="entry name" value="Pur-cyt_permease"/>
</dbReference>
<feature type="transmembrane region" description="Helical" evidence="8">
    <location>
        <begin position="29"/>
        <end position="48"/>
    </location>
</feature>
<feature type="transmembrane region" description="Helical" evidence="8">
    <location>
        <begin position="400"/>
        <end position="419"/>
    </location>
</feature>
<protein>
    <submittedName>
        <fullName evidence="9">Allantoin permease</fullName>
    </submittedName>
</protein>
<feature type="transmembrane region" description="Helical" evidence="8">
    <location>
        <begin position="169"/>
        <end position="188"/>
    </location>
</feature>
<dbReference type="RefSeq" id="WP_125308631.1">
    <property type="nucleotide sequence ID" value="NZ_RSEC01000036.1"/>
</dbReference>
<dbReference type="PANTHER" id="PTHR31806">
    <property type="entry name" value="PURINE-CYTOSINE PERMEASE FCY2-RELATED"/>
    <property type="match status" value="1"/>
</dbReference>
<sequence>MSGTRRLEVETNGLDVIDDAERRGRPRQLFWPWFGANVSVLGLSYGSFTLGFGISFWQALVAGVAGILFSFLLCGFIAIAGKRGSAPTMLLSRAAFGVRGNRLPSAISWLLTVGWETVLTALATLATATVFDRLGWGGGTVTKVVALVVVAALTVAAGVLGFDAIMKLQTWITAITGVLTVVYVVLVAGDVHWEAVSALPSGSAQQWVGALVFLMTGFGLGWVNAAADYSRYLPRSSSSRGVVGWTTFGASVAPLVLLVFGLLLAGSSPDLNKAIAADPIGALTTLLPLWFLVPFAIVAVLGLVGGAVLDIYSSGLALLSAGLRVPRPVAALVDGVLMVLGTVYIVFFGGEFLGQFQGFLVTLGVPVAAWCGVMLADVLLRRRDYAEPELFDPAGRYGDVRAGPIALVLAATALGWGLVTNTSADWLKWQGYLLEPFGLGGREGAWAFANLGVLLALALGFLVTLLTRQRVRAQEAA</sequence>
<dbReference type="EMBL" id="RSEC01000036">
    <property type="protein sequence ID" value="RSD19747.1"/>
    <property type="molecule type" value="Genomic_DNA"/>
</dbReference>
<evidence type="ECO:0000313" key="9">
    <source>
        <dbReference type="EMBL" id="RSD19747.1"/>
    </source>
</evidence>
<feature type="transmembrane region" description="Helical" evidence="8">
    <location>
        <begin position="109"/>
        <end position="131"/>
    </location>
</feature>
<dbReference type="Pfam" id="PF02133">
    <property type="entry name" value="Transp_cyt_pur"/>
    <property type="match status" value="1"/>
</dbReference>
<feature type="transmembrane region" description="Helical" evidence="8">
    <location>
        <begin position="242"/>
        <end position="266"/>
    </location>
</feature>
<dbReference type="GO" id="GO:0022857">
    <property type="term" value="F:transmembrane transporter activity"/>
    <property type="evidence" value="ECO:0007669"/>
    <property type="project" value="InterPro"/>
</dbReference>
<comment type="subcellular location">
    <subcellularLocation>
        <location evidence="1">Membrane</location>
        <topology evidence="1">Multi-pass membrane protein</topology>
    </subcellularLocation>
</comment>
<dbReference type="PIRSF" id="PIRSF002744">
    <property type="entry name" value="Pur-cyt_permease"/>
    <property type="match status" value="1"/>
</dbReference>
<evidence type="ECO:0000256" key="6">
    <source>
        <dbReference type="ARBA" id="ARBA00023136"/>
    </source>
</evidence>
<accession>A0A3R9KMA5</accession>
<evidence type="ECO:0000256" key="7">
    <source>
        <dbReference type="PIRNR" id="PIRNR002744"/>
    </source>
</evidence>
<feature type="transmembrane region" description="Helical" evidence="8">
    <location>
        <begin position="208"/>
        <end position="230"/>
    </location>
</feature>
<comment type="caution">
    <text evidence="9">The sequence shown here is derived from an EMBL/GenBank/DDBJ whole genome shotgun (WGS) entry which is preliminary data.</text>
</comment>
<keyword evidence="10" id="KW-1185">Reference proteome</keyword>
<dbReference type="Gene3D" id="1.10.4160.10">
    <property type="entry name" value="Hydantoin permease"/>
    <property type="match status" value="1"/>
</dbReference>
<evidence type="ECO:0000256" key="4">
    <source>
        <dbReference type="ARBA" id="ARBA00022692"/>
    </source>
</evidence>
<dbReference type="AlphaFoldDB" id="A0A3R9KMA5"/>
<evidence type="ECO:0000256" key="8">
    <source>
        <dbReference type="SAM" id="Phobius"/>
    </source>
</evidence>
<feature type="transmembrane region" description="Helical" evidence="8">
    <location>
        <begin position="329"/>
        <end position="347"/>
    </location>
</feature>
<feature type="transmembrane region" description="Helical" evidence="8">
    <location>
        <begin position="143"/>
        <end position="162"/>
    </location>
</feature>
<evidence type="ECO:0000313" key="10">
    <source>
        <dbReference type="Proteomes" id="UP000267081"/>
    </source>
</evidence>
<dbReference type="Proteomes" id="UP000267081">
    <property type="component" value="Unassembled WGS sequence"/>
</dbReference>
<feature type="transmembrane region" description="Helical" evidence="8">
    <location>
        <begin position="54"/>
        <end position="80"/>
    </location>
</feature>
<dbReference type="InterPro" id="IPR026030">
    <property type="entry name" value="Pur-cyt_permease_Fcy2/21/22"/>
</dbReference>
<organism evidence="9 10">
    <name type="scientific">Amycolatopsis eburnea</name>
    <dbReference type="NCBI Taxonomy" id="2267691"/>
    <lineage>
        <taxon>Bacteria</taxon>
        <taxon>Bacillati</taxon>
        <taxon>Actinomycetota</taxon>
        <taxon>Actinomycetes</taxon>
        <taxon>Pseudonocardiales</taxon>
        <taxon>Pseudonocardiaceae</taxon>
        <taxon>Amycolatopsis</taxon>
    </lineage>
</organism>
<evidence type="ECO:0000256" key="2">
    <source>
        <dbReference type="ARBA" id="ARBA00008974"/>
    </source>
</evidence>
<keyword evidence="4 8" id="KW-0812">Transmembrane</keyword>
<evidence type="ECO:0000256" key="1">
    <source>
        <dbReference type="ARBA" id="ARBA00004141"/>
    </source>
</evidence>
<feature type="transmembrane region" description="Helical" evidence="8">
    <location>
        <begin position="286"/>
        <end position="309"/>
    </location>
</feature>
<gene>
    <name evidence="9" type="ORF">EIY87_15930</name>
</gene>
<dbReference type="GO" id="GO:0005886">
    <property type="term" value="C:plasma membrane"/>
    <property type="evidence" value="ECO:0007669"/>
    <property type="project" value="TreeGrafter"/>
</dbReference>
<keyword evidence="3 7" id="KW-0813">Transport</keyword>